<dbReference type="EMBL" id="JANBOJ010000059">
    <property type="protein sequence ID" value="KAJ1723623.1"/>
    <property type="molecule type" value="Genomic_DNA"/>
</dbReference>
<sequence length="390" mass="42698">MGTCTETLIRNGARKDIADSYGNTPESLAVICGDNAIAALLLDLADTDTAEPMSTFRTQRPAPISVTGVVPLGLALQLPSPDPSDVCFAEMLSDSPLFPAWGTAAVPNTPETPTAVMRRQTDPAVKTGAESGGSNRKSAPATSPVLPRRHTAGEAESRARQIERPVLSPATSMWAMSRFRDTSPIGIRALSASQSQRESLLLRQGSSEHLASERRFRNSADKVAVPKRRPKHANYNTSVLNGGNNSDDNVPLAAIGQSKRSQFEIVPRLRTPGRLVGLAGGGDEARRSSTLSRNSSANSRRERSYTDSVIDKAWRNYLEEYTDDDGYDDSSEMVKRSRAQHDPLAGDWSRPVPEPWMWRQAAMAIRNRRSQSLSANHHRQTRIEQKRAPF</sequence>
<feature type="region of interest" description="Disordered" evidence="1">
    <location>
        <begin position="110"/>
        <end position="160"/>
    </location>
</feature>
<dbReference type="OrthoDB" id="194358at2759"/>
<dbReference type="InterPro" id="IPR036770">
    <property type="entry name" value="Ankyrin_rpt-contain_sf"/>
</dbReference>
<dbReference type="SUPFAM" id="SSF48403">
    <property type="entry name" value="Ankyrin repeat"/>
    <property type="match status" value="1"/>
</dbReference>
<accession>A0A9W7Y441</accession>
<evidence type="ECO:0000313" key="2">
    <source>
        <dbReference type="EMBL" id="KAJ1723623.1"/>
    </source>
</evidence>
<feature type="compositionally biased region" description="Polar residues" evidence="1">
    <location>
        <begin position="132"/>
        <end position="141"/>
    </location>
</feature>
<evidence type="ECO:0000313" key="3">
    <source>
        <dbReference type="Proteomes" id="UP001149813"/>
    </source>
</evidence>
<keyword evidence="3" id="KW-1185">Reference proteome</keyword>
<feature type="region of interest" description="Disordered" evidence="1">
    <location>
        <begin position="368"/>
        <end position="390"/>
    </location>
</feature>
<reference evidence="2" key="1">
    <citation type="submission" date="2022-07" db="EMBL/GenBank/DDBJ databases">
        <title>Phylogenomic reconstructions and comparative analyses of Kickxellomycotina fungi.</title>
        <authorList>
            <person name="Reynolds N.K."/>
            <person name="Stajich J.E."/>
            <person name="Barry K."/>
            <person name="Grigoriev I.V."/>
            <person name="Crous P."/>
            <person name="Smith M.E."/>
        </authorList>
    </citation>
    <scope>NUCLEOTIDE SEQUENCE</scope>
    <source>
        <strain evidence="2">NBRC 32514</strain>
    </source>
</reference>
<evidence type="ECO:0008006" key="4">
    <source>
        <dbReference type="Google" id="ProtNLM"/>
    </source>
</evidence>
<proteinExistence type="predicted"/>
<protein>
    <recommendedName>
        <fullName evidence="4">Ankyrin repeat protein</fullName>
    </recommendedName>
</protein>
<feature type="compositionally biased region" description="Basic and acidic residues" evidence="1">
    <location>
        <begin position="381"/>
        <end position="390"/>
    </location>
</feature>
<name>A0A9W7Y441_9FUNG</name>
<comment type="caution">
    <text evidence="2">The sequence shown here is derived from an EMBL/GenBank/DDBJ whole genome shotgun (WGS) entry which is preliminary data.</text>
</comment>
<feature type="compositionally biased region" description="Basic and acidic residues" evidence="1">
    <location>
        <begin position="151"/>
        <end position="160"/>
    </location>
</feature>
<dbReference type="Proteomes" id="UP001149813">
    <property type="component" value="Unassembled WGS sequence"/>
</dbReference>
<organism evidence="2 3">
    <name type="scientific">Coemansia erecta</name>
    <dbReference type="NCBI Taxonomy" id="147472"/>
    <lineage>
        <taxon>Eukaryota</taxon>
        <taxon>Fungi</taxon>
        <taxon>Fungi incertae sedis</taxon>
        <taxon>Zoopagomycota</taxon>
        <taxon>Kickxellomycotina</taxon>
        <taxon>Kickxellomycetes</taxon>
        <taxon>Kickxellales</taxon>
        <taxon>Kickxellaceae</taxon>
        <taxon>Coemansia</taxon>
    </lineage>
</organism>
<gene>
    <name evidence="2" type="ORF">LPJ53_002063</name>
</gene>
<feature type="compositionally biased region" description="Low complexity" evidence="1">
    <location>
        <begin position="288"/>
        <end position="298"/>
    </location>
</feature>
<feature type="region of interest" description="Disordered" evidence="1">
    <location>
        <begin position="276"/>
        <end position="304"/>
    </location>
</feature>
<dbReference type="AlphaFoldDB" id="A0A9W7Y441"/>
<evidence type="ECO:0000256" key="1">
    <source>
        <dbReference type="SAM" id="MobiDB-lite"/>
    </source>
</evidence>